<dbReference type="InterPro" id="IPR003593">
    <property type="entry name" value="AAA+_ATPase"/>
</dbReference>
<evidence type="ECO:0000256" key="6">
    <source>
        <dbReference type="SAM" id="MobiDB-lite"/>
    </source>
</evidence>
<keyword evidence="5" id="KW-0496">Mitochondrion</keyword>
<dbReference type="FunFam" id="3.40.50.300:FF:000416">
    <property type="entry name" value="p-loop nucleoside triphosphate hydrolase superfamily protein"/>
    <property type="match status" value="1"/>
</dbReference>
<keyword evidence="9" id="KW-1185">Reference proteome</keyword>
<dbReference type="PANTHER" id="PTHR45644">
    <property type="entry name" value="AAA ATPASE, PUTATIVE (AFU_ORTHOLOGUE AFUA_2G12920)-RELATED-RELATED"/>
    <property type="match status" value="1"/>
</dbReference>
<feature type="region of interest" description="Disordered" evidence="6">
    <location>
        <begin position="754"/>
        <end position="780"/>
    </location>
</feature>
<sequence>MEQKGILLSALSVGVGIGVGLGLASGQTVSKWAGNNTIADDGITGEQIEQELMRQVIDGKLSKVSFDDFPYYLSERTQALLTSTAYVQLKHSDVSRHTRNLSPVSKAILLSGPAELYQQMLAKALAHHFESKLLLLDITDFSLKMQSKYGCTKKEFALKRSISEMTLERMNGLFGSFSLLSPREEANGTLRRPGSAVDIKSRAVEGSNNHPKLHRNFSAASDMSSISSASVTNPVHKRTSSWCFDQKLFLQSLYKVLVSVSETGSIILYLRDVEKLLLQSERLYNLFQKLLNKLPHSVLILGSRMLGPEDDYREVDERLSALFPYNIEIKPPEDENNLDSWKAKLEEDMKVLQAQDNRNHIAEVLAANDLECDDLGSICYADTMILGNYIEEIVVSAISYHLMNNKDPEYRNGKLVISSKSLSHGLNIFQEGKSCGKDTLKLETNAESSKEKEGEEAVSAKSEPKSDAPASEGKSETEKSLSGVKKDGENPPAAKAPEVPPDNEFEKRIRPEVIPANEIGVTFADIGAMDDIKESLQELVMLPLRRPDLFNGGLLKPCRGILLFGPPGTGKTMLAKAIANEAGASFINVSMSTITSKWFGEDEKNVRALFTLAAKVAPTIIFVDEVDSMLGQRTRVGEHEAMRKIKNEFMAHWDGLLTKAGERILVLAATNRPFDLDEAIIRRFERRIMVGLPSIESREIILRTLLAKEKVEDLDFKELSTMTEGYSGSDLKNLCITAAYRPVRELIKQERFKDQERKRREEASKNSEDASDTKDENEEERVIALRPLNMEDMRQAKNQVAASFASEGSVMAELKQWNDLYGEGGSRKKEQLTYFL</sequence>
<protein>
    <recommendedName>
        <fullName evidence="7">AAA+ ATPase domain-containing protein</fullName>
    </recommendedName>
</protein>
<dbReference type="GO" id="GO:0016887">
    <property type="term" value="F:ATP hydrolysis activity"/>
    <property type="evidence" value="ECO:0007669"/>
    <property type="project" value="InterPro"/>
</dbReference>
<feature type="compositionally biased region" description="Basic and acidic residues" evidence="6">
    <location>
        <begin position="754"/>
        <end position="774"/>
    </location>
</feature>
<dbReference type="InterPro" id="IPR003959">
    <property type="entry name" value="ATPase_AAA_core"/>
</dbReference>
<dbReference type="SMART" id="SM00382">
    <property type="entry name" value="AAA"/>
    <property type="match status" value="1"/>
</dbReference>
<dbReference type="Proteomes" id="UP000323506">
    <property type="component" value="Chromosome A12"/>
</dbReference>
<accession>A0A5D2EFP2</accession>
<organism evidence="8 9">
    <name type="scientific">Gossypium darwinii</name>
    <name type="common">Darwin's cotton</name>
    <name type="synonym">Gossypium barbadense var. darwinii</name>
    <dbReference type="NCBI Taxonomy" id="34276"/>
    <lineage>
        <taxon>Eukaryota</taxon>
        <taxon>Viridiplantae</taxon>
        <taxon>Streptophyta</taxon>
        <taxon>Embryophyta</taxon>
        <taxon>Tracheophyta</taxon>
        <taxon>Spermatophyta</taxon>
        <taxon>Magnoliopsida</taxon>
        <taxon>eudicotyledons</taxon>
        <taxon>Gunneridae</taxon>
        <taxon>Pentapetalae</taxon>
        <taxon>rosids</taxon>
        <taxon>malvids</taxon>
        <taxon>Malvales</taxon>
        <taxon>Malvaceae</taxon>
        <taxon>Malvoideae</taxon>
        <taxon>Gossypium</taxon>
    </lineage>
</organism>
<dbReference type="PANTHER" id="PTHR45644:SF83">
    <property type="entry name" value="P-LOOP CONTAINING NUCLEOSIDE TRIPHOSPHATE HYDROLASES SUPERFAMILY PROTEIN"/>
    <property type="match status" value="1"/>
</dbReference>
<dbReference type="SUPFAM" id="SSF52540">
    <property type="entry name" value="P-loop containing nucleoside triphosphate hydrolases"/>
    <property type="match status" value="1"/>
</dbReference>
<dbReference type="InterPro" id="IPR051701">
    <property type="entry name" value="Mito_OM_Translocase_MSP1"/>
</dbReference>
<keyword evidence="3" id="KW-0472">Membrane</keyword>
<evidence type="ECO:0000313" key="9">
    <source>
        <dbReference type="Proteomes" id="UP000323506"/>
    </source>
</evidence>
<keyword evidence="3" id="KW-1000">Mitochondrion outer membrane</keyword>
<keyword evidence="2" id="KW-0547">Nucleotide-binding</keyword>
<feature type="region of interest" description="Disordered" evidence="6">
    <location>
        <begin position="445"/>
        <end position="511"/>
    </location>
</feature>
<evidence type="ECO:0000256" key="5">
    <source>
        <dbReference type="ARBA" id="ARBA00023128"/>
    </source>
</evidence>
<dbReference type="AlphaFoldDB" id="A0A5D2EFP2"/>
<dbReference type="PROSITE" id="PS00674">
    <property type="entry name" value="AAA"/>
    <property type="match status" value="1"/>
</dbReference>
<comment type="subcellular location">
    <subcellularLocation>
        <location evidence="1">Mitochondrion outer membrane</location>
        <topology evidence="1">Single-pass membrane protein</topology>
    </subcellularLocation>
</comment>
<name>A0A5D2EFP2_GOSDA</name>
<evidence type="ECO:0000256" key="2">
    <source>
        <dbReference type="ARBA" id="ARBA00022741"/>
    </source>
</evidence>
<feature type="domain" description="AAA+ ATPase" evidence="7">
    <location>
        <begin position="557"/>
        <end position="694"/>
    </location>
</feature>
<proteinExistence type="predicted"/>
<evidence type="ECO:0000256" key="4">
    <source>
        <dbReference type="ARBA" id="ARBA00022840"/>
    </source>
</evidence>
<evidence type="ECO:0000256" key="1">
    <source>
        <dbReference type="ARBA" id="ARBA00004572"/>
    </source>
</evidence>
<dbReference type="InterPro" id="IPR056653">
    <property type="entry name" value="DUF7751"/>
</dbReference>
<gene>
    <name evidence="8" type="ORF">ES288_A12G287000v1</name>
</gene>
<reference evidence="8 9" key="1">
    <citation type="submission" date="2019-06" db="EMBL/GenBank/DDBJ databases">
        <title>WGS assembly of Gossypium darwinii.</title>
        <authorList>
            <person name="Chen Z.J."/>
            <person name="Sreedasyam A."/>
            <person name="Ando A."/>
            <person name="Song Q."/>
            <person name="De L."/>
            <person name="Hulse-Kemp A."/>
            <person name="Ding M."/>
            <person name="Ye W."/>
            <person name="Kirkbride R."/>
            <person name="Jenkins J."/>
            <person name="Plott C."/>
            <person name="Lovell J."/>
            <person name="Lin Y.-M."/>
            <person name="Vaughn R."/>
            <person name="Liu B."/>
            <person name="Li W."/>
            <person name="Simpson S."/>
            <person name="Scheffler B."/>
            <person name="Saski C."/>
            <person name="Grover C."/>
            <person name="Hu G."/>
            <person name="Conover J."/>
            <person name="Carlson J."/>
            <person name="Shu S."/>
            <person name="Boston L."/>
            <person name="Williams M."/>
            <person name="Peterson D."/>
            <person name="Mcgee K."/>
            <person name="Jones D."/>
            <person name="Wendel J."/>
            <person name="Stelly D."/>
            <person name="Grimwood J."/>
            <person name="Schmutz J."/>
        </authorList>
    </citation>
    <scope>NUCLEOTIDE SEQUENCE [LARGE SCALE GENOMIC DNA]</scope>
    <source>
        <strain evidence="8">1808015.09</strain>
    </source>
</reference>
<dbReference type="InterPro" id="IPR003960">
    <property type="entry name" value="ATPase_AAA_CS"/>
</dbReference>
<dbReference type="InterPro" id="IPR041569">
    <property type="entry name" value="AAA_lid_3"/>
</dbReference>
<dbReference type="GO" id="GO:0005741">
    <property type="term" value="C:mitochondrial outer membrane"/>
    <property type="evidence" value="ECO:0007669"/>
    <property type="project" value="UniProtKB-SubCell"/>
</dbReference>
<dbReference type="Gene3D" id="3.40.50.300">
    <property type="entry name" value="P-loop containing nucleotide triphosphate hydrolases"/>
    <property type="match status" value="1"/>
</dbReference>
<dbReference type="GO" id="GO:0005524">
    <property type="term" value="F:ATP binding"/>
    <property type="evidence" value="ECO:0007669"/>
    <property type="project" value="UniProtKB-KW"/>
</dbReference>
<dbReference type="Pfam" id="PF17862">
    <property type="entry name" value="AAA_lid_3"/>
    <property type="match status" value="1"/>
</dbReference>
<dbReference type="Pfam" id="PF00004">
    <property type="entry name" value="AAA"/>
    <property type="match status" value="1"/>
</dbReference>
<dbReference type="Pfam" id="PF24933">
    <property type="entry name" value="DUF7751"/>
    <property type="match status" value="1"/>
</dbReference>
<dbReference type="InterPro" id="IPR027417">
    <property type="entry name" value="P-loop_NTPase"/>
</dbReference>
<dbReference type="EMBL" id="CM017699">
    <property type="protein sequence ID" value="TYG91748.1"/>
    <property type="molecule type" value="Genomic_DNA"/>
</dbReference>
<keyword evidence="4" id="KW-0067">ATP-binding</keyword>
<evidence type="ECO:0000313" key="8">
    <source>
        <dbReference type="EMBL" id="TYG91748.1"/>
    </source>
</evidence>
<evidence type="ECO:0000259" key="7">
    <source>
        <dbReference type="SMART" id="SM00382"/>
    </source>
</evidence>
<evidence type="ECO:0000256" key="3">
    <source>
        <dbReference type="ARBA" id="ARBA00022787"/>
    </source>
</evidence>
<feature type="compositionally biased region" description="Basic and acidic residues" evidence="6">
    <location>
        <begin position="473"/>
        <end position="489"/>
    </location>
</feature>
<dbReference type="Gene3D" id="1.10.8.60">
    <property type="match status" value="1"/>
</dbReference>